<proteinExistence type="predicted"/>
<keyword evidence="2" id="KW-1185">Reference proteome</keyword>
<evidence type="ECO:0000313" key="1">
    <source>
        <dbReference type="EMBL" id="UZZ64326.1"/>
    </source>
</evidence>
<evidence type="ECO:0000313" key="2">
    <source>
        <dbReference type="Proteomes" id="UP001236076"/>
    </source>
</evidence>
<dbReference type="Proteomes" id="UP001236076">
    <property type="component" value="Segment"/>
</dbReference>
<dbReference type="EMBL" id="OP744025">
    <property type="protein sequence ID" value="UZZ64326.1"/>
    <property type="molecule type" value="Genomic_DNA"/>
</dbReference>
<organism evidence="1 2">
    <name type="scientific">Escherichia phage A5-4</name>
    <dbReference type="NCBI Taxonomy" id="2996162"/>
    <lineage>
        <taxon>Viruses</taxon>
        <taxon>Duplodnaviria</taxon>
        <taxon>Heunggongvirae</taxon>
        <taxon>Uroviricota</taxon>
        <taxon>Caudoviricetes</taxon>
        <taxon>Vequintavirinae</taxon>
    </lineage>
</organism>
<name>A0AAE9PWC1_9CAUD</name>
<protein>
    <submittedName>
        <fullName evidence="1">Uncharacterized protein</fullName>
    </submittedName>
</protein>
<accession>A0AAE9PWC1</accession>
<gene>
    <name evidence="1" type="ORF">A54_86</name>
</gene>
<sequence length="100" mass="11079">MFTKANEYFFLDLLDESIFVAMGKKSMVFKRKKDNGDFEDSEAVLTVKEGRDPATSVLIYTLTNGGEVIASGSSHPIPKSEVNTVIIGFVVACFYEEKSK</sequence>
<reference evidence="1 2" key="1">
    <citation type="submission" date="2022-10" db="EMBL/GenBank/DDBJ databases">
        <authorList>
            <person name="Cortes-Martin A."/>
            <person name="Buttimer C.T.H."/>
            <person name="Hill C."/>
        </authorList>
    </citation>
    <scope>NUCLEOTIDE SEQUENCE [LARGE SCALE GENOMIC DNA]</scope>
</reference>